<name>A0A429Y7G2_9BACI</name>
<evidence type="ECO:0000313" key="2">
    <source>
        <dbReference type="EMBL" id="RST77318.1"/>
    </source>
</evidence>
<dbReference type="OrthoDB" id="9804920at2"/>
<dbReference type="GO" id="GO:0006508">
    <property type="term" value="P:proteolysis"/>
    <property type="evidence" value="ECO:0007669"/>
    <property type="project" value="InterPro"/>
</dbReference>
<dbReference type="GO" id="GO:0070573">
    <property type="term" value="F:metallodipeptidase activity"/>
    <property type="evidence" value="ECO:0007669"/>
    <property type="project" value="InterPro"/>
</dbReference>
<dbReference type="InterPro" id="IPR008257">
    <property type="entry name" value="Pept_M19"/>
</dbReference>
<proteinExistence type="predicted"/>
<organism evidence="2 3">
    <name type="scientific">Siminovitchia acidinfaciens</name>
    <dbReference type="NCBI Taxonomy" id="2321395"/>
    <lineage>
        <taxon>Bacteria</taxon>
        <taxon>Bacillati</taxon>
        <taxon>Bacillota</taxon>
        <taxon>Bacilli</taxon>
        <taxon>Bacillales</taxon>
        <taxon>Bacillaceae</taxon>
        <taxon>Siminovitchia</taxon>
    </lineage>
</organism>
<sequence length="468" mass="51376">MKKKLFYLVLTVLFVLSYSTSALAKPASPEEIHFNSIITDGHSDTMSNVVDSSTWLPKVDIGNGTPFEVDIPKLQAGGVNVPFFAAYTSGYYNNTPRSISRTLALINALYWTEKNNPDTFKISSSLKEIEKTVHAGKIAAVPTIEGAYSMDEENAIELLHQYRDLGVTSIGFNWNYSNALGEGANRQYNDPNRTPSEGGLTELGANVAREMNRLGMVIDVSHMAEGTFWDVIQVSDAPIIASHSGVKALKDHQRNLSDDQLKALKENGGVINIVFYPAFLTNKPNTYIADVVDHIDHVVKLIGIDHVGLGSDYDGATLPEDLPDVSHLPKLTEELVNRGYTKQDIEKILGKNMLRVLKEVEKAAEHDPANVGTGLTITPTYEMGEIIQDRTPVLTAKVAADNGAKADENSLRVIVDGIPYTPAFDHETSTISLALNEGLKERFHVVTFEAANNAGKVTRETRIFYIND</sequence>
<comment type="caution">
    <text evidence="2">The sequence shown here is derived from an EMBL/GenBank/DDBJ whole genome shotgun (WGS) entry which is preliminary data.</text>
</comment>
<protein>
    <submittedName>
        <fullName evidence="2">Membrane dipeptidase</fullName>
    </submittedName>
</protein>
<keyword evidence="1" id="KW-0732">Signal</keyword>
<accession>A0A429Y7G2</accession>
<dbReference type="InterPro" id="IPR032466">
    <property type="entry name" value="Metal_Hydrolase"/>
</dbReference>
<feature type="signal peptide" evidence="1">
    <location>
        <begin position="1"/>
        <end position="24"/>
    </location>
</feature>
<dbReference type="PANTHER" id="PTHR10443">
    <property type="entry name" value="MICROSOMAL DIPEPTIDASE"/>
    <property type="match status" value="1"/>
</dbReference>
<dbReference type="EMBL" id="QYTV02000001">
    <property type="protein sequence ID" value="RST77318.1"/>
    <property type="molecule type" value="Genomic_DNA"/>
</dbReference>
<dbReference type="CDD" id="cd01301">
    <property type="entry name" value="rDP_like"/>
    <property type="match status" value="1"/>
</dbReference>
<evidence type="ECO:0000313" key="3">
    <source>
        <dbReference type="Proteomes" id="UP000287156"/>
    </source>
</evidence>
<dbReference type="RefSeq" id="WP_126047203.1">
    <property type="nucleotide sequence ID" value="NZ_QYTV02000001.1"/>
</dbReference>
<dbReference type="AlphaFoldDB" id="A0A429Y7G2"/>
<evidence type="ECO:0000256" key="1">
    <source>
        <dbReference type="SAM" id="SignalP"/>
    </source>
</evidence>
<dbReference type="Proteomes" id="UP000287156">
    <property type="component" value="Unassembled WGS sequence"/>
</dbReference>
<keyword evidence="3" id="KW-1185">Reference proteome</keyword>
<gene>
    <name evidence="2" type="ORF">D4T97_002165</name>
</gene>
<dbReference type="Gene3D" id="3.20.20.140">
    <property type="entry name" value="Metal-dependent hydrolases"/>
    <property type="match status" value="1"/>
</dbReference>
<feature type="chain" id="PRO_5019329258" evidence="1">
    <location>
        <begin position="25"/>
        <end position="468"/>
    </location>
</feature>
<dbReference type="Pfam" id="PF01244">
    <property type="entry name" value="Peptidase_M19"/>
    <property type="match status" value="1"/>
</dbReference>
<dbReference type="PROSITE" id="PS51365">
    <property type="entry name" value="RENAL_DIPEPTIDASE_2"/>
    <property type="match status" value="1"/>
</dbReference>
<reference evidence="2" key="1">
    <citation type="submission" date="2018-12" db="EMBL/GenBank/DDBJ databases">
        <authorList>
            <person name="Sun L."/>
            <person name="Chen Z."/>
        </authorList>
    </citation>
    <scope>NUCLEOTIDE SEQUENCE [LARGE SCALE GENOMIC DNA]</scope>
    <source>
        <strain evidence="2">3-2-2</strain>
    </source>
</reference>
<dbReference type="PANTHER" id="PTHR10443:SF12">
    <property type="entry name" value="DIPEPTIDASE"/>
    <property type="match status" value="1"/>
</dbReference>
<dbReference type="SUPFAM" id="SSF51556">
    <property type="entry name" value="Metallo-dependent hydrolases"/>
    <property type="match status" value="1"/>
</dbReference>